<dbReference type="InterPro" id="IPR041490">
    <property type="entry name" value="KstR2_TetR_C"/>
</dbReference>
<organism evidence="7 8">
    <name type="scientific">Kyrpidia spormannii</name>
    <dbReference type="NCBI Taxonomy" id="2055160"/>
    <lineage>
        <taxon>Bacteria</taxon>
        <taxon>Bacillati</taxon>
        <taxon>Bacillota</taxon>
        <taxon>Bacilli</taxon>
        <taxon>Bacillales</taxon>
        <taxon>Alicyclobacillaceae</taxon>
        <taxon>Kyrpidia</taxon>
    </lineage>
</organism>
<dbReference type="PANTHER" id="PTHR30055">
    <property type="entry name" value="HTH-TYPE TRANSCRIPTIONAL REGULATOR RUTR"/>
    <property type="match status" value="1"/>
</dbReference>
<dbReference type="Pfam" id="PF17932">
    <property type="entry name" value="TetR_C_24"/>
    <property type="match status" value="1"/>
</dbReference>
<dbReference type="InterPro" id="IPR001647">
    <property type="entry name" value="HTH_TetR"/>
</dbReference>
<dbReference type="AlphaFoldDB" id="A0A2K8N761"/>
<accession>A0A2K8N761</accession>
<dbReference type="OrthoDB" id="9814200at2"/>
<feature type="domain" description="HTH tetR-type" evidence="6">
    <location>
        <begin position="4"/>
        <end position="64"/>
    </location>
</feature>
<evidence type="ECO:0000256" key="2">
    <source>
        <dbReference type="ARBA" id="ARBA00023015"/>
    </source>
</evidence>
<protein>
    <submittedName>
        <fullName evidence="7">TetR/AcrR family transcriptional regulator</fullName>
    </submittedName>
</protein>
<dbReference type="GO" id="GO:0000976">
    <property type="term" value="F:transcription cis-regulatory region binding"/>
    <property type="evidence" value="ECO:0007669"/>
    <property type="project" value="TreeGrafter"/>
</dbReference>
<dbReference type="Proteomes" id="UP000231932">
    <property type="component" value="Chromosome"/>
</dbReference>
<name>A0A2K8N761_9BACL</name>
<gene>
    <name evidence="7" type="ORF">CVV65_09930</name>
</gene>
<evidence type="ECO:0000256" key="5">
    <source>
        <dbReference type="PROSITE-ProRule" id="PRU00335"/>
    </source>
</evidence>
<dbReference type="Gene3D" id="1.10.357.10">
    <property type="entry name" value="Tetracycline Repressor, domain 2"/>
    <property type="match status" value="1"/>
</dbReference>
<keyword evidence="3 5" id="KW-0238">DNA-binding</keyword>
<dbReference type="EMBL" id="CP024955">
    <property type="protein sequence ID" value="ATY85201.1"/>
    <property type="molecule type" value="Genomic_DNA"/>
</dbReference>
<dbReference type="InterPro" id="IPR036271">
    <property type="entry name" value="Tet_transcr_reg_TetR-rel_C_sf"/>
</dbReference>
<dbReference type="GO" id="GO:0003700">
    <property type="term" value="F:DNA-binding transcription factor activity"/>
    <property type="evidence" value="ECO:0007669"/>
    <property type="project" value="TreeGrafter"/>
</dbReference>
<dbReference type="RefSeq" id="WP_100667991.1">
    <property type="nucleotide sequence ID" value="NZ_CP024955.1"/>
</dbReference>
<dbReference type="InterPro" id="IPR009057">
    <property type="entry name" value="Homeodomain-like_sf"/>
</dbReference>
<dbReference type="PANTHER" id="PTHR30055:SF175">
    <property type="entry name" value="HTH-TYPE TRANSCRIPTIONAL REPRESSOR KSTR2"/>
    <property type="match status" value="1"/>
</dbReference>
<keyword evidence="8" id="KW-1185">Reference proteome</keyword>
<dbReference type="InterPro" id="IPR050109">
    <property type="entry name" value="HTH-type_TetR-like_transc_reg"/>
</dbReference>
<sequence>MARRGRKEQILAVSERLFSEKGYHGTTIRDIAEASGILSGSLYAHIDSKEDLLFEIVNQGADNFLGALEPIIASPGNPEEKLRRGLAAHIRVVGEHLHAAKVFLHDWRALSDERRQIILEKRRRYEALWGALLEEGIQAGVFRPVHPKFAQLVILSVANWVYQWYDPEGPLGPDEIADQFARILLEGLNQLS</sequence>
<dbReference type="SUPFAM" id="SSF46689">
    <property type="entry name" value="Homeodomain-like"/>
    <property type="match status" value="1"/>
</dbReference>
<evidence type="ECO:0000259" key="6">
    <source>
        <dbReference type="PROSITE" id="PS50977"/>
    </source>
</evidence>
<evidence type="ECO:0000313" key="7">
    <source>
        <dbReference type="EMBL" id="ATY85201.1"/>
    </source>
</evidence>
<dbReference type="PRINTS" id="PR00455">
    <property type="entry name" value="HTHTETR"/>
</dbReference>
<dbReference type="Pfam" id="PF00440">
    <property type="entry name" value="TetR_N"/>
    <property type="match status" value="1"/>
</dbReference>
<keyword evidence="4" id="KW-0804">Transcription</keyword>
<feature type="DNA-binding region" description="H-T-H motif" evidence="5">
    <location>
        <begin position="27"/>
        <end position="46"/>
    </location>
</feature>
<evidence type="ECO:0000256" key="3">
    <source>
        <dbReference type="ARBA" id="ARBA00023125"/>
    </source>
</evidence>
<dbReference type="Gene3D" id="1.10.10.60">
    <property type="entry name" value="Homeodomain-like"/>
    <property type="match status" value="1"/>
</dbReference>
<dbReference type="PROSITE" id="PS50977">
    <property type="entry name" value="HTH_TETR_2"/>
    <property type="match status" value="1"/>
</dbReference>
<reference evidence="8" key="1">
    <citation type="submission" date="2017-11" db="EMBL/GenBank/DDBJ databases">
        <title>Complete Genome Sequence of Kyrpidia sp. Strain EA-1, a thermophilic, hydrogen-oxidizing Bacterium, isolated from the Azores.</title>
        <authorList>
            <person name="Reiner J.E."/>
            <person name="Lapp C.J."/>
            <person name="Bunk B."/>
            <person name="Gescher J."/>
        </authorList>
    </citation>
    <scope>NUCLEOTIDE SEQUENCE [LARGE SCALE GENOMIC DNA]</scope>
    <source>
        <strain evidence="8">EA-1</strain>
    </source>
</reference>
<dbReference type="KEGG" id="kyr:CVV65_09930"/>
<evidence type="ECO:0000256" key="1">
    <source>
        <dbReference type="ARBA" id="ARBA00022491"/>
    </source>
</evidence>
<keyword evidence="2" id="KW-0805">Transcription regulation</keyword>
<dbReference type="SUPFAM" id="SSF48498">
    <property type="entry name" value="Tetracyclin repressor-like, C-terminal domain"/>
    <property type="match status" value="1"/>
</dbReference>
<keyword evidence="1" id="KW-0678">Repressor</keyword>
<evidence type="ECO:0000256" key="4">
    <source>
        <dbReference type="ARBA" id="ARBA00023163"/>
    </source>
</evidence>
<proteinExistence type="predicted"/>
<evidence type="ECO:0000313" key="8">
    <source>
        <dbReference type="Proteomes" id="UP000231932"/>
    </source>
</evidence>